<keyword evidence="7" id="KW-1133">Transmembrane helix</keyword>
<dbReference type="InterPro" id="IPR001509">
    <property type="entry name" value="Epimerase_deHydtase"/>
</dbReference>
<dbReference type="Pfam" id="PF01370">
    <property type="entry name" value="Epimerase"/>
    <property type="match status" value="1"/>
</dbReference>
<dbReference type="Gene3D" id="3.40.50.720">
    <property type="entry name" value="NAD(P)-binding Rossmann-like Domain"/>
    <property type="match status" value="1"/>
</dbReference>
<keyword evidence="10" id="KW-1185">Reference proteome</keyword>
<dbReference type="EMBL" id="JARMDB010000026">
    <property type="protein sequence ID" value="MED1568635.1"/>
    <property type="molecule type" value="Genomic_DNA"/>
</dbReference>
<keyword evidence="4" id="KW-0299">Galactose metabolism</keyword>
<evidence type="ECO:0000256" key="5">
    <source>
        <dbReference type="ARBA" id="ARBA00031367"/>
    </source>
</evidence>
<dbReference type="InterPro" id="IPR036291">
    <property type="entry name" value="NAD(P)-bd_dom_sf"/>
</dbReference>
<feature type="transmembrane region" description="Helical" evidence="7">
    <location>
        <begin position="358"/>
        <end position="384"/>
    </location>
</feature>
<comment type="similarity">
    <text evidence="2">Belongs to the NAD(P)-dependent epimerase/dehydratase family.</text>
</comment>
<feature type="transmembrane region" description="Helical" evidence="7">
    <location>
        <begin position="404"/>
        <end position="421"/>
    </location>
</feature>
<evidence type="ECO:0000256" key="6">
    <source>
        <dbReference type="ARBA" id="ARBA00033067"/>
    </source>
</evidence>
<evidence type="ECO:0000256" key="2">
    <source>
        <dbReference type="ARBA" id="ARBA00007637"/>
    </source>
</evidence>
<keyword evidence="7" id="KW-0472">Membrane</keyword>
<feature type="domain" description="NAD-dependent epimerase/dehydratase" evidence="8">
    <location>
        <begin position="3"/>
        <end position="232"/>
    </location>
</feature>
<dbReference type="Gene3D" id="3.30.450.40">
    <property type="match status" value="1"/>
</dbReference>
<dbReference type="PANTHER" id="PTHR43725:SF53">
    <property type="entry name" value="UDP-ARABINOSE 4-EPIMERASE 1"/>
    <property type="match status" value="1"/>
</dbReference>
<comment type="caution">
    <text evidence="9">The sequence shown here is derived from an EMBL/GenBank/DDBJ whole genome shotgun (WGS) entry which is preliminary data.</text>
</comment>
<evidence type="ECO:0000256" key="3">
    <source>
        <dbReference type="ARBA" id="ARBA00018569"/>
    </source>
</evidence>
<protein>
    <recommendedName>
        <fullName evidence="3">UDP-glucose 4-epimerase</fullName>
    </recommendedName>
    <alternativeName>
        <fullName evidence="6">Galactowaldenase</fullName>
    </alternativeName>
    <alternativeName>
        <fullName evidence="5">UDP-galactose 4-epimerase</fullName>
    </alternativeName>
</protein>
<proteinExistence type="inferred from homology"/>
<organism evidence="9 10">
    <name type="scientific">Bacillus paramycoides</name>
    <dbReference type="NCBI Taxonomy" id="2026194"/>
    <lineage>
        <taxon>Bacteria</taxon>
        <taxon>Bacillati</taxon>
        <taxon>Bacillota</taxon>
        <taxon>Bacilli</taxon>
        <taxon>Bacillales</taxon>
        <taxon>Bacillaceae</taxon>
        <taxon>Bacillus</taxon>
        <taxon>Bacillus cereus group</taxon>
    </lineage>
</organism>
<evidence type="ECO:0000259" key="8">
    <source>
        <dbReference type="Pfam" id="PF01370"/>
    </source>
</evidence>
<evidence type="ECO:0000313" key="9">
    <source>
        <dbReference type="EMBL" id="MED1568635.1"/>
    </source>
</evidence>
<sequence length="630" mass="70886">MRVLVTGGYGFIGSFVAEKFLKEGHDIYIIDNLSTGNKENVNFKHKFFHLNVEDPACEEVFHANRFEVVIHLAAQVNVGTSMENPYLDSQSNVLGLANILQLSKKFGVKKVVFASSAAVYGLNEDIPLKEEAKCDPLSPYGINKWVGEIYCKKWSEVFGMDTLCFRFSNVYGPKQGTIGEGGAISIFINNVLDGKELHVFGDGEQTRDFIYVEDVANAIFRGVEYDLSGIYNLSTNTEISLNEFIHALKSIAGVKGVLYKEPKKGDIKYSRLDNSRIKKDLDWIPLHSFDEGLGKTYEWFKDNSLKKKRHSEKRTKSKWAKTAGPALPYLENLAVFILAIFVHELLQDSLNLIDYRLFYIVIASFLFGRSQSILSIGLASLWYLVSNVLGGQEIISQLIDHNTLVTIGLYVFIGLTLGYLLEKKEKLIQSSRAEAILVQEKYRFLTNIYKDTLTVKNELQDQILYTNDSVGTVYQVIKELDSLQLSEIYTSAITITEEIMKTKGTALYILDDSQKCLRLEGKSVDLIVPDSIQLSESKTLMEVFKTGLVQVNKSLEGNLPTMMAPISIGGSVVGVIGVYNPQFEYLTLAYQNLFAVIANLISSAINRVYNHEQILESNYIQRKKKEEAHV</sequence>
<reference evidence="9 10" key="1">
    <citation type="submission" date="2023-03" db="EMBL/GenBank/DDBJ databases">
        <title>Bacillus Genome Sequencing.</title>
        <authorList>
            <person name="Dunlap C."/>
        </authorList>
    </citation>
    <scope>NUCLEOTIDE SEQUENCE [LARGE SCALE GENOMIC DNA]</scope>
    <source>
        <strain evidence="9 10">B-615</strain>
    </source>
</reference>
<dbReference type="InterPro" id="IPR029016">
    <property type="entry name" value="GAF-like_dom_sf"/>
</dbReference>
<gene>
    <name evidence="9" type="ORF">P4U88_22660</name>
</gene>
<dbReference type="SUPFAM" id="SSF51735">
    <property type="entry name" value="NAD(P)-binding Rossmann-fold domains"/>
    <property type="match status" value="1"/>
</dbReference>
<evidence type="ECO:0000256" key="7">
    <source>
        <dbReference type="SAM" id="Phobius"/>
    </source>
</evidence>
<evidence type="ECO:0000256" key="1">
    <source>
        <dbReference type="ARBA" id="ARBA00004947"/>
    </source>
</evidence>
<dbReference type="Proteomes" id="UP001309448">
    <property type="component" value="Unassembled WGS sequence"/>
</dbReference>
<keyword evidence="7" id="KW-0812">Transmembrane</keyword>
<evidence type="ECO:0000256" key="4">
    <source>
        <dbReference type="ARBA" id="ARBA00023144"/>
    </source>
</evidence>
<dbReference type="RefSeq" id="WP_327921472.1">
    <property type="nucleotide sequence ID" value="NZ_JARMDB010000026.1"/>
</dbReference>
<evidence type="ECO:0000313" key="10">
    <source>
        <dbReference type="Proteomes" id="UP001309448"/>
    </source>
</evidence>
<dbReference type="PANTHER" id="PTHR43725">
    <property type="entry name" value="UDP-GLUCOSE 4-EPIMERASE"/>
    <property type="match status" value="1"/>
</dbReference>
<accession>A0ABU6N1E3</accession>
<keyword evidence="4" id="KW-0119">Carbohydrate metabolism</keyword>
<feature type="transmembrane region" description="Helical" evidence="7">
    <location>
        <begin position="326"/>
        <end position="346"/>
    </location>
</feature>
<dbReference type="SUPFAM" id="SSF55781">
    <property type="entry name" value="GAF domain-like"/>
    <property type="match status" value="1"/>
</dbReference>
<name>A0ABU6N1E3_9BACI</name>
<comment type="pathway">
    <text evidence="1">Carbohydrate metabolism; galactose metabolism.</text>
</comment>